<dbReference type="GO" id="GO:0015677">
    <property type="term" value="P:copper ion import"/>
    <property type="evidence" value="ECO:0007669"/>
    <property type="project" value="TreeGrafter"/>
</dbReference>
<gene>
    <name evidence="8" type="ORF">SMN809_LOCUS22977</name>
</gene>
<keyword evidence="4 6" id="KW-1133">Transmembrane helix</keyword>
<comment type="similarity">
    <text evidence="2">Belongs to the STEAP family.</text>
</comment>
<dbReference type="GO" id="GO:0005886">
    <property type="term" value="C:plasma membrane"/>
    <property type="evidence" value="ECO:0007669"/>
    <property type="project" value="TreeGrafter"/>
</dbReference>
<dbReference type="EMBL" id="CAJOBI010022866">
    <property type="protein sequence ID" value="CAF4227197.1"/>
    <property type="molecule type" value="Genomic_DNA"/>
</dbReference>
<feature type="domain" description="Ferric oxidoreductase" evidence="7">
    <location>
        <begin position="14"/>
        <end position="113"/>
    </location>
</feature>
<dbReference type="InterPro" id="IPR051267">
    <property type="entry name" value="STEAP_metalloreductase"/>
</dbReference>
<protein>
    <recommendedName>
        <fullName evidence="7">Ferric oxidoreductase domain-containing protein</fullName>
    </recommendedName>
</protein>
<dbReference type="Proteomes" id="UP000676336">
    <property type="component" value="Unassembled WGS sequence"/>
</dbReference>
<evidence type="ECO:0000256" key="6">
    <source>
        <dbReference type="SAM" id="Phobius"/>
    </source>
</evidence>
<feature type="non-terminal residue" evidence="8">
    <location>
        <position position="1"/>
    </location>
</feature>
<feature type="transmembrane region" description="Helical" evidence="6">
    <location>
        <begin position="85"/>
        <end position="109"/>
    </location>
</feature>
<keyword evidence="3 6" id="KW-0812">Transmembrane</keyword>
<dbReference type="AlphaFoldDB" id="A0A8S2SXG9"/>
<name>A0A8S2SXG9_9BILA</name>
<comment type="subcellular location">
    <subcellularLocation>
        <location evidence="1">Membrane</location>
        <topology evidence="1">Multi-pass membrane protein</topology>
    </subcellularLocation>
</comment>
<evidence type="ECO:0000256" key="5">
    <source>
        <dbReference type="ARBA" id="ARBA00023136"/>
    </source>
</evidence>
<feature type="non-terminal residue" evidence="8">
    <location>
        <position position="114"/>
    </location>
</feature>
<dbReference type="GO" id="GO:0008823">
    <property type="term" value="F:cupric reductase (NADH) activity"/>
    <property type="evidence" value="ECO:0007669"/>
    <property type="project" value="TreeGrafter"/>
</dbReference>
<comment type="caution">
    <text evidence="8">The sequence shown here is derived from an EMBL/GenBank/DDBJ whole genome shotgun (WGS) entry which is preliminary data.</text>
</comment>
<dbReference type="GO" id="GO:0052851">
    <property type="term" value="F:ferric-chelate reductase (NADPH) activity"/>
    <property type="evidence" value="ECO:0007669"/>
    <property type="project" value="TreeGrafter"/>
</dbReference>
<evidence type="ECO:0000313" key="9">
    <source>
        <dbReference type="Proteomes" id="UP000676336"/>
    </source>
</evidence>
<dbReference type="PANTHER" id="PTHR14239">
    <property type="entry name" value="DUDULIN-RELATED"/>
    <property type="match status" value="1"/>
</dbReference>
<dbReference type="PANTHER" id="PTHR14239:SF0">
    <property type="entry name" value="F420-DEPENDENT NADP REDUCTASE"/>
    <property type="match status" value="1"/>
</dbReference>
<dbReference type="InterPro" id="IPR013130">
    <property type="entry name" value="Fe3_Rdtase_TM_dom"/>
</dbReference>
<organism evidence="8 9">
    <name type="scientific">Rotaria magnacalcarata</name>
    <dbReference type="NCBI Taxonomy" id="392030"/>
    <lineage>
        <taxon>Eukaryota</taxon>
        <taxon>Metazoa</taxon>
        <taxon>Spiralia</taxon>
        <taxon>Gnathifera</taxon>
        <taxon>Rotifera</taxon>
        <taxon>Eurotatoria</taxon>
        <taxon>Bdelloidea</taxon>
        <taxon>Philodinida</taxon>
        <taxon>Philodinidae</taxon>
        <taxon>Rotaria</taxon>
    </lineage>
</organism>
<evidence type="ECO:0000256" key="3">
    <source>
        <dbReference type="ARBA" id="ARBA00022692"/>
    </source>
</evidence>
<feature type="transmembrane region" description="Helical" evidence="6">
    <location>
        <begin position="25"/>
        <end position="45"/>
    </location>
</feature>
<proteinExistence type="inferred from homology"/>
<accession>A0A8S2SXG9</accession>
<evidence type="ECO:0000256" key="1">
    <source>
        <dbReference type="ARBA" id="ARBA00004141"/>
    </source>
</evidence>
<dbReference type="GO" id="GO:0005768">
    <property type="term" value="C:endosome"/>
    <property type="evidence" value="ECO:0007669"/>
    <property type="project" value="TreeGrafter"/>
</dbReference>
<reference evidence="8" key="1">
    <citation type="submission" date="2021-02" db="EMBL/GenBank/DDBJ databases">
        <authorList>
            <person name="Nowell W R."/>
        </authorList>
    </citation>
    <scope>NUCLEOTIDE SEQUENCE</scope>
</reference>
<evidence type="ECO:0000256" key="2">
    <source>
        <dbReference type="ARBA" id="ARBA00007729"/>
    </source>
</evidence>
<evidence type="ECO:0000313" key="8">
    <source>
        <dbReference type="EMBL" id="CAF4227197.1"/>
    </source>
</evidence>
<sequence>QLAYGNKEKRFPAWLDKWLLSRKQLGLLTFAIALFHVFSTVVLMSPGYYKSWFHPTKIIVSANRNQTEVIVPHSVMTIKGESASLMGILTLLFMSLLAITSIPAIANLLNWREW</sequence>
<dbReference type="Pfam" id="PF01794">
    <property type="entry name" value="Ferric_reduct"/>
    <property type="match status" value="1"/>
</dbReference>
<evidence type="ECO:0000256" key="4">
    <source>
        <dbReference type="ARBA" id="ARBA00022989"/>
    </source>
</evidence>
<evidence type="ECO:0000259" key="7">
    <source>
        <dbReference type="Pfam" id="PF01794"/>
    </source>
</evidence>
<keyword evidence="5 6" id="KW-0472">Membrane</keyword>